<gene>
    <name evidence="2" type="ORF">AB0K40_35175</name>
</gene>
<dbReference type="PANTHER" id="PTHR43245">
    <property type="entry name" value="BIFUNCTIONAL POLYMYXIN RESISTANCE PROTEIN ARNA"/>
    <property type="match status" value="1"/>
</dbReference>
<dbReference type="RefSeq" id="WP_364458171.1">
    <property type="nucleotide sequence ID" value="NZ_JBFARM010000012.1"/>
</dbReference>
<sequence length="316" mass="34642">MKVLLLGGAGFIGLHLARRLRADGHAVTVIDDFSRGRRDDELTALDVEVRSADLTDPASYAAIEPGWDQIYMLAAVVGVRNVEKDPARVIRVNTLAMMHLLDWLRPGDKLFFASTSEAYAGGVTTGLVPVPTAEDVPLVIEDVASPRYTYAISKMLGEAAVLHTARAKGFEAVIGRFHNVYGPRMGADHVIPELSLRAMRGEDPFRLYGADQSRAFCYVDDAVEAMVRLMAEPRAMGRIVHIGNDSETNIGDLAKLVLRIAEVSPAMDDVPAPAGSVARRCPDLALLRELTGYEPRVALEEGVRRTFAWYQESWKP</sequence>
<dbReference type="Proteomes" id="UP001552427">
    <property type="component" value="Unassembled WGS sequence"/>
</dbReference>
<dbReference type="SUPFAM" id="SSF51735">
    <property type="entry name" value="NAD(P)-binding Rossmann-fold domains"/>
    <property type="match status" value="1"/>
</dbReference>
<evidence type="ECO:0000313" key="3">
    <source>
        <dbReference type="Proteomes" id="UP001552427"/>
    </source>
</evidence>
<name>A0ABV3HE30_9ACTN</name>
<dbReference type="PANTHER" id="PTHR43245:SF13">
    <property type="entry name" value="UDP-D-APIOSE_UDP-D-XYLOSE SYNTHASE 2"/>
    <property type="match status" value="1"/>
</dbReference>
<dbReference type="Pfam" id="PF01370">
    <property type="entry name" value="Epimerase"/>
    <property type="match status" value="1"/>
</dbReference>
<keyword evidence="3" id="KW-1185">Reference proteome</keyword>
<dbReference type="InterPro" id="IPR050177">
    <property type="entry name" value="Lipid_A_modif_metabolic_enz"/>
</dbReference>
<dbReference type="InterPro" id="IPR036291">
    <property type="entry name" value="NAD(P)-bd_dom_sf"/>
</dbReference>
<organism evidence="2 3">
    <name type="scientific">Nonomuraea bangladeshensis</name>
    <dbReference type="NCBI Taxonomy" id="404385"/>
    <lineage>
        <taxon>Bacteria</taxon>
        <taxon>Bacillati</taxon>
        <taxon>Actinomycetota</taxon>
        <taxon>Actinomycetes</taxon>
        <taxon>Streptosporangiales</taxon>
        <taxon>Streptosporangiaceae</taxon>
        <taxon>Nonomuraea</taxon>
    </lineage>
</organism>
<dbReference type="InterPro" id="IPR001509">
    <property type="entry name" value="Epimerase_deHydtase"/>
</dbReference>
<comment type="caution">
    <text evidence="2">The sequence shown here is derived from an EMBL/GenBank/DDBJ whole genome shotgun (WGS) entry which is preliminary data.</text>
</comment>
<evidence type="ECO:0000313" key="2">
    <source>
        <dbReference type="EMBL" id="MEV4290782.1"/>
    </source>
</evidence>
<reference evidence="2 3" key="1">
    <citation type="submission" date="2024-06" db="EMBL/GenBank/DDBJ databases">
        <title>The Natural Products Discovery Center: Release of the First 8490 Sequenced Strains for Exploring Actinobacteria Biosynthetic Diversity.</title>
        <authorList>
            <person name="Kalkreuter E."/>
            <person name="Kautsar S.A."/>
            <person name="Yang D."/>
            <person name="Bader C.D."/>
            <person name="Teijaro C.N."/>
            <person name="Fluegel L."/>
            <person name="Davis C.M."/>
            <person name="Simpson J.R."/>
            <person name="Lauterbach L."/>
            <person name="Steele A.D."/>
            <person name="Gui C."/>
            <person name="Meng S."/>
            <person name="Li G."/>
            <person name="Viehrig K."/>
            <person name="Ye F."/>
            <person name="Su P."/>
            <person name="Kiefer A.F."/>
            <person name="Nichols A."/>
            <person name="Cepeda A.J."/>
            <person name="Yan W."/>
            <person name="Fan B."/>
            <person name="Jiang Y."/>
            <person name="Adhikari A."/>
            <person name="Zheng C.-J."/>
            <person name="Schuster L."/>
            <person name="Cowan T.M."/>
            <person name="Smanski M.J."/>
            <person name="Chevrette M.G."/>
            <person name="De Carvalho L.P.S."/>
            <person name="Shen B."/>
        </authorList>
    </citation>
    <scope>NUCLEOTIDE SEQUENCE [LARGE SCALE GENOMIC DNA]</scope>
    <source>
        <strain evidence="2 3">NPDC049574</strain>
    </source>
</reference>
<accession>A0ABV3HE30</accession>
<dbReference type="Gene3D" id="3.40.50.720">
    <property type="entry name" value="NAD(P)-binding Rossmann-like Domain"/>
    <property type="match status" value="1"/>
</dbReference>
<dbReference type="EMBL" id="JBFARM010000012">
    <property type="protein sequence ID" value="MEV4290782.1"/>
    <property type="molecule type" value="Genomic_DNA"/>
</dbReference>
<protein>
    <submittedName>
        <fullName evidence="2">NAD-dependent epimerase/dehydratase family protein</fullName>
    </submittedName>
</protein>
<feature type="domain" description="NAD-dependent epimerase/dehydratase" evidence="1">
    <location>
        <begin position="3"/>
        <end position="243"/>
    </location>
</feature>
<proteinExistence type="predicted"/>
<evidence type="ECO:0000259" key="1">
    <source>
        <dbReference type="Pfam" id="PF01370"/>
    </source>
</evidence>